<proteinExistence type="predicted"/>
<dbReference type="InterPro" id="IPR036259">
    <property type="entry name" value="MFS_trans_sf"/>
</dbReference>
<feature type="transmembrane region" description="Helical" evidence="6">
    <location>
        <begin position="161"/>
        <end position="186"/>
    </location>
</feature>
<comment type="subcellular location">
    <subcellularLocation>
        <location evidence="1">Membrane</location>
        <topology evidence="1">Multi-pass membrane protein</topology>
    </subcellularLocation>
</comment>
<dbReference type="Proteomes" id="UP000006671">
    <property type="component" value="Unassembled WGS sequence"/>
</dbReference>
<dbReference type="GO" id="GO:0022857">
    <property type="term" value="F:transmembrane transporter activity"/>
    <property type="evidence" value="ECO:0007669"/>
    <property type="project" value="InterPro"/>
</dbReference>
<dbReference type="OrthoDB" id="410267at2759"/>
<dbReference type="eggNOG" id="ENOG502S2BF">
    <property type="taxonomic scope" value="Eukaryota"/>
</dbReference>
<evidence type="ECO:0000256" key="6">
    <source>
        <dbReference type="SAM" id="Phobius"/>
    </source>
</evidence>
<dbReference type="STRING" id="5762.D2VEA7"/>
<evidence type="ECO:0000256" key="1">
    <source>
        <dbReference type="ARBA" id="ARBA00004141"/>
    </source>
</evidence>
<dbReference type="Pfam" id="PF07690">
    <property type="entry name" value="MFS_1"/>
    <property type="match status" value="1"/>
</dbReference>
<feature type="transmembrane region" description="Helical" evidence="6">
    <location>
        <begin position="383"/>
        <end position="406"/>
    </location>
</feature>
<keyword evidence="8" id="KW-1185">Reference proteome</keyword>
<evidence type="ECO:0000256" key="4">
    <source>
        <dbReference type="ARBA" id="ARBA00023136"/>
    </source>
</evidence>
<keyword evidence="4 6" id="KW-0472">Membrane</keyword>
<feature type="compositionally biased region" description="Acidic residues" evidence="5">
    <location>
        <begin position="1"/>
        <end position="12"/>
    </location>
</feature>
<dbReference type="VEuPathDB" id="AmoebaDB:NAEGRDRAFT_79632"/>
<feature type="transmembrane region" description="Helical" evidence="6">
    <location>
        <begin position="418"/>
        <end position="441"/>
    </location>
</feature>
<accession>D2VEA7</accession>
<dbReference type="AlphaFoldDB" id="D2VEA7"/>
<feature type="transmembrane region" description="Helical" evidence="6">
    <location>
        <begin position="192"/>
        <end position="213"/>
    </location>
</feature>
<organism evidence="8">
    <name type="scientific">Naegleria gruberi</name>
    <name type="common">Amoeba</name>
    <dbReference type="NCBI Taxonomy" id="5762"/>
    <lineage>
        <taxon>Eukaryota</taxon>
        <taxon>Discoba</taxon>
        <taxon>Heterolobosea</taxon>
        <taxon>Tetramitia</taxon>
        <taxon>Eutetramitia</taxon>
        <taxon>Vahlkampfiidae</taxon>
        <taxon>Naegleria</taxon>
    </lineage>
</organism>
<evidence type="ECO:0000256" key="5">
    <source>
        <dbReference type="SAM" id="MobiDB-lite"/>
    </source>
</evidence>
<dbReference type="RefSeq" id="XP_002677509.1">
    <property type="nucleotide sequence ID" value="XM_002677463.1"/>
</dbReference>
<sequence length="503" mass="55505">MASYHDEEEDDNVATKLLVPTSGGSGTTNTESLNKQSENSVMMGSGGNQSSYGTTGYGTGKGSNNQETEVTTIAAFANLGTYFSLPISLVNDFFGARVCSIVSAFLFFAGYFLFLLLYTGIMPNHYLVAGLFFMIMGSGSAGGYLASISTNLKNFSEKNRGLVVGVLASCFGLSSFVFSSIYTYVFSGELEGYLYFTAIFGTVVIFSGCIFMNSIAKKEEPKKEAEKTLLPPPQEEIQDQQQEEGAVVTYEEAAEPQVEKKVYADISANKSLEPPVNNPFGMLMTLDFYIMFIVYMIGSGCGLVIINNLGAIVIAYGGYNGQQNLMVQLLSIFNCLGRIAFGFLSDKFLLPKYHLTRVTFFNIAVLMMGVMHFIFAWAPVNSLYFFICVMGFFNGGIFSLAPSFCSERFGAKYFGMNFSIMNLAAACGSYGLATFVTGQLYQINIDAPRTTTCHGHDCFQLTFFITSSLCGFAFILGLFLQYRTRWVYWIFFRRRITQSKKQV</sequence>
<dbReference type="EMBL" id="GG738866">
    <property type="protein sequence ID" value="EFC44765.1"/>
    <property type="molecule type" value="Genomic_DNA"/>
</dbReference>
<evidence type="ECO:0000313" key="8">
    <source>
        <dbReference type="Proteomes" id="UP000006671"/>
    </source>
</evidence>
<dbReference type="KEGG" id="ngr:NAEGRDRAFT_79632"/>
<evidence type="ECO:0000313" key="7">
    <source>
        <dbReference type="EMBL" id="EFC44765.1"/>
    </source>
</evidence>
<feature type="transmembrane region" description="Helical" evidence="6">
    <location>
        <begin position="461"/>
        <end position="480"/>
    </location>
</feature>
<dbReference type="Gene3D" id="1.20.1250.20">
    <property type="entry name" value="MFS general substrate transporter like domains"/>
    <property type="match status" value="2"/>
</dbReference>
<feature type="transmembrane region" description="Helical" evidence="6">
    <location>
        <begin position="325"/>
        <end position="344"/>
    </location>
</feature>
<evidence type="ECO:0000256" key="2">
    <source>
        <dbReference type="ARBA" id="ARBA00022692"/>
    </source>
</evidence>
<dbReference type="SUPFAM" id="SSF103473">
    <property type="entry name" value="MFS general substrate transporter"/>
    <property type="match status" value="1"/>
</dbReference>
<dbReference type="InterPro" id="IPR011701">
    <property type="entry name" value="MFS"/>
</dbReference>
<name>D2VEA7_NAEGR</name>
<dbReference type="OMA" id="FYGFTFC"/>
<dbReference type="GeneID" id="8848299"/>
<feature type="region of interest" description="Disordered" evidence="5">
    <location>
        <begin position="1"/>
        <end position="45"/>
    </location>
</feature>
<feature type="transmembrane region" description="Helical" evidence="6">
    <location>
        <begin position="98"/>
        <end position="121"/>
    </location>
</feature>
<evidence type="ECO:0000256" key="3">
    <source>
        <dbReference type="ARBA" id="ARBA00022989"/>
    </source>
</evidence>
<reference evidence="7 8" key="1">
    <citation type="journal article" date="2010" name="Cell">
        <title>The genome of Naegleria gruberi illuminates early eukaryotic versatility.</title>
        <authorList>
            <person name="Fritz-Laylin L.K."/>
            <person name="Prochnik S.E."/>
            <person name="Ginger M.L."/>
            <person name="Dacks J.B."/>
            <person name="Carpenter M.L."/>
            <person name="Field M.C."/>
            <person name="Kuo A."/>
            <person name="Paredez A."/>
            <person name="Chapman J."/>
            <person name="Pham J."/>
            <person name="Shu S."/>
            <person name="Neupane R."/>
            <person name="Cipriano M."/>
            <person name="Mancuso J."/>
            <person name="Tu H."/>
            <person name="Salamov A."/>
            <person name="Lindquist E."/>
            <person name="Shapiro H."/>
            <person name="Lucas S."/>
            <person name="Grigoriev I.V."/>
            <person name="Cande W.Z."/>
            <person name="Fulton C."/>
            <person name="Rokhsar D.S."/>
            <person name="Dawson S.C."/>
        </authorList>
    </citation>
    <scope>NUCLEOTIDE SEQUENCE [LARGE SCALE GENOMIC DNA]</scope>
    <source>
        <strain evidence="7 8">NEG-M</strain>
    </source>
</reference>
<keyword evidence="2 6" id="KW-0812">Transmembrane</keyword>
<dbReference type="PANTHER" id="PTHR21576">
    <property type="entry name" value="UNCHARACTERIZED NODULIN-LIKE PROTEIN"/>
    <property type="match status" value="1"/>
</dbReference>
<feature type="transmembrane region" description="Helical" evidence="6">
    <location>
        <begin position="127"/>
        <end position="149"/>
    </location>
</feature>
<dbReference type="PANTHER" id="PTHR21576:SF158">
    <property type="entry name" value="RIBOSOMAL RNA-PROCESSING PROTEIN 12-LIKE CONSERVED DOMAIN-CONTAINING PROTEIN"/>
    <property type="match status" value="1"/>
</dbReference>
<gene>
    <name evidence="7" type="ORF">NAEGRDRAFT_79632</name>
</gene>
<feature type="compositionally biased region" description="Polar residues" evidence="5">
    <location>
        <begin position="33"/>
        <end position="42"/>
    </location>
</feature>
<dbReference type="GO" id="GO:0016020">
    <property type="term" value="C:membrane"/>
    <property type="evidence" value="ECO:0007669"/>
    <property type="project" value="UniProtKB-SubCell"/>
</dbReference>
<keyword evidence="3 6" id="KW-1133">Transmembrane helix</keyword>
<feature type="transmembrane region" description="Helical" evidence="6">
    <location>
        <begin position="288"/>
        <end position="319"/>
    </location>
</feature>
<feature type="transmembrane region" description="Helical" evidence="6">
    <location>
        <begin position="356"/>
        <end position="377"/>
    </location>
</feature>
<protein>
    <submittedName>
        <fullName evidence="7">Predicted protein</fullName>
    </submittedName>
</protein>
<dbReference type="InParanoid" id="D2VEA7"/>